<evidence type="ECO:0000313" key="2">
    <source>
        <dbReference type="Proteomes" id="UP001202328"/>
    </source>
</evidence>
<organism evidence="1 2">
    <name type="scientific">Papaver atlanticum</name>
    <dbReference type="NCBI Taxonomy" id="357466"/>
    <lineage>
        <taxon>Eukaryota</taxon>
        <taxon>Viridiplantae</taxon>
        <taxon>Streptophyta</taxon>
        <taxon>Embryophyta</taxon>
        <taxon>Tracheophyta</taxon>
        <taxon>Spermatophyta</taxon>
        <taxon>Magnoliopsida</taxon>
        <taxon>Ranunculales</taxon>
        <taxon>Papaveraceae</taxon>
        <taxon>Papaveroideae</taxon>
        <taxon>Papaver</taxon>
    </lineage>
</organism>
<dbReference type="EMBL" id="JAJJMB010008951">
    <property type="protein sequence ID" value="KAI3918954.1"/>
    <property type="molecule type" value="Genomic_DNA"/>
</dbReference>
<accession>A0AAD4XKK4</accession>
<comment type="caution">
    <text evidence="1">The sequence shown here is derived from an EMBL/GenBank/DDBJ whole genome shotgun (WGS) entry which is preliminary data.</text>
</comment>
<feature type="non-terminal residue" evidence="1">
    <location>
        <position position="121"/>
    </location>
</feature>
<sequence>MSSAQYTRLLFDRGRVFNWSNLLDKYTHDFVIEQKSEIGYHLYLLFEYSKVFEFVKIREKCIASKLFEEMTQQECALYSIFGLHVTKEGESSNLVGDYCSRNVAGRLFDRGRLIDLIKRYS</sequence>
<gene>
    <name evidence="1" type="ORF">MKW98_017402</name>
</gene>
<dbReference type="AlphaFoldDB" id="A0AAD4XKK4"/>
<protein>
    <submittedName>
        <fullName evidence="1">Uncharacterized protein</fullName>
    </submittedName>
</protein>
<proteinExistence type="predicted"/>
<keyword evidence="2" id="KW-1185">Reference proteome</keyword>
<reference evidence="1" key="1">
    <citation type="submission" date="2022-04" db="EMBL/GenBank/DDBJ databases">
        <title>A functionally conserved STORR gene fusion in Papaver species that diverged 16.8 million years ago.</title>
        <authorList>
            <person name="Catania T."/>
        </authorList>
    </citation>
    <scope>NUCLEOTIDE SEQUENCE</scope>
    <source>
        <strain evidence="1">S-188037</strain>
    </source>
</reference>
<name>A0AAD4XKK4_9MAGN</name>
<dbReference type="Proteomes" id="UP001202328">
    <property type="component" value="Unassembled WGS sequence"/>
</dbReference>
<evidence type="ECO:0000313" key="1">
    <source>
        <dbReference type="EMBL" id="KAI3918954.1"/>
    </source>
</evidence>